<dbReference type="Gene3D" id="2.30.60.10">
    <property type="entry name" value="Cyanovirin-N"/>
    <property type="match status" value="1"/>
</dbReference>
<feature type="domain" description="Cyanovirin-N" evidence="2">
    <location>
        <begin position="27"/>
        <end position="124"/>
    </location>
</feature>
<feature type="chain" id="PRO_5035934851" description="Cyanovirin-N domain-containing protein" evidence="1">
    <location>
        <begin position="26"/>
        <end position="126"/>
    </location>
</feature>
<evidence type="ECO:0000313" key="4">
    <source>
        <dbReference type="Proteomes" id="UP000825935"/>
    </source>
</evidence>
<dbReference type="AlphaFoldDB" id="A0A8T2TMA3"/>
<gene>
    <name evidence="3" type="ORF">KP509_12G013100</name>
</gene>
<name>A0A8T2TMA3_CERRI</name>
<dbReference type="OrthoDB" id="5239998at2759"/>
<dbReference type="Pfam" id="PF08881">
    <property type="entry name" value="CVNH"/>
    <property type="match status" value="1"/>
</dbReference>
<sequence length="126" mass="12883">MAVYKACNIAVILLLLAMASSLVHACNFAASCGGETLSRTTLTASCPGVDGNPVTSSIDLNSKISNSNGKLVCPGNDFAASCSNIGLSGGHTLLANCKDENGNVIQMSLDLNDCISNSNGHLEFCV</sequence>
<accession>A0A8T2TMA3</accession>
<keyword evidence="1" id="KW-0732">Signal</keyword>
<dbReference type="SMART" id="SM01111">
    <property type="entry name" value="CVNH"/>
    <property type="match status" value="1"/>
</dbReference>
<evidence type="ECO:0000259" key="2">
    <source>
        <dbReference type="SMART" id="SM01111"/>
    </source>
</evidence>
<dbReference type="PROSITE" id="PS51257">
    <property type="entry name" value="PROKAR_LIPOPROTEIN"/>
    <property type="match status" value="1"/>
</dbReference>
<dbReference type="EMBL" id="CM035417">
    <property type="protein sequence ID" value="KAH7422534.1"/>
    <property type="molecule type" value="Genomic_DNA"/>
</dbReference>
<dbReference type="PANTHER" id="PTHR42076">
    <property type="entry name" value="CYANOVIRIN-N HOMOLOG"/>
    <property type="match status" value="1"/>
</dbReference>
<keyword evidence="4" id="KW-1185">Reference proteome</keyword>
<dbReference type="Proteomes" id="UP000825935">
    <property type="component" value="Chromosome 12"/>
</dbReference>
<organism evidence="3 4">
    <name type="scientific">Ceratopteris richardii</name>
    <name type="common">Triangle waterfern</name>
    <dbReference type="NCBI Taxonomy" id="49495"/>
    <lineage>
        <taxon>Eukaryota</taxon>
        <taxon>Viridiplantae</taxon>
        <taxon>Streptophyta</taxon>
        <taxon>Embryophyta</taxon>
        <taxon>Tracheophyta</taxon>
        <taxon>Polypodiopsida</taxon>
        <taxon>Polypodiidae</taxon>
        <taxon>Polypodiales</taxon>
        <taxon>Pteridineae</taxon>
        <taxon>Pteridaceae</taxon>
        <taxon>Parkerioideae</taxon>
        <taxon>Ceratopteris</taxon>
    </lineage>
</organism>
<dbReference type="InterPro" id="IPR011058">
    <property type="entry name" value="Cyanovirin-N"/>
</dbReference>
<comment type="caution">
    <text evidence="3">The sequence shown here is derived from an EMBL/GenBank/DDBJ whole genome shotgun (WGS) entry which is preliminary data.</text>
</comment>
<reference evidence="3" key="1">
    <citation type="submission" date="2021-08" db="EMBL/GenBank/DDBJ databases">
        <title>WGS assembly of Ceratopteris richardii.</title>
        <authorList>
            <person name="Marchant D.B."/>
            <person name="Chen G."/>
            <person name="Jenkins J."/>
            <person name="Shu S."/>
            <person name="Leebens-Mack J."/>
            <person name="Grimwood J."/>
            <person name="Schmutz J."/>
            <person name="Soltis P."/>
            <person name="Soltis D."/>
            <person name="Chen Z.-H."/>
        </authorList>
    </citation>
    <scope>NUCLEOTIDE SEQUENCE</scope>
    <source>
        <strain evidence="3">Whitten #5841</strain>
        <tissue evidence="3">Leaf</tissue>
    </source>
</reference>
<dbReference type="SUPFAM" id="SSF51322">
    <property type="entry name" value="Cyanovirin-N"/>
    <property type="match status" value="1"/>
</dbReference>
<dbReference type="InterPro" id="IPR036673">
    <property type="entry name" value="Cyanovirin-N_sf"/>
</dbReference>
<evidence type="ECO:0000313" key="3">
    <source>
        <dbReference type="EMBL" id="KAH7422534.1"/>
    </source>
</evidence>
<evidence type="ECO:0000256" key="1">
    <source>
        <dbReference type="SAM" id="SignalP"/>
    </source>
</evidence>
<protein>
    <recommendedName>
        <fullName evidence="2">Cyanovirin-N domain-containing protein</fullName>
    </recommendedName>
</protein>
<dbReference type="PANTHER" id="PTHR42076:SF1">
    <property type="entry name" value="CYANOVIRIN-N DOMAIN-CONTAINING PROTEIN"/>
    <property type="match status" value="1"/>
</dbReference>
<proteinExistence type="predicted"/>
<feature type="signal peptide" evidence="1">
    <location>
        <begin position="1"/>
        <end position="25"/>
    </location>
</feature>
<dbReference type="OMA" id="ANCKDEN"/>